<feature type="region of interest" description="Disordered" evidence="1">
    <location>
        <begin position="1"/>
        <end position="20"/>
    </location>
</feature>
<evidence type="ECO:0000256" key="1">
    <source>
        <dbReference type="SAM" id="MobiDB-lite"/>
    </source>
</evidence>
<evidence type="ECO:0000313" key="2">
    <source>
        <dbReference type="EMBL" id="ORY13575.1"/>
    </source>
</evidence>
<organism evidence="2 3">
    <name type="scientific">Clohesyomyces aquaticus</name>
    <dbReference type="NCBI Taxonomy" id="1231657"/>
    <lineage>
        <taxon>Eukaryota</taxon>
        <taxon>Fungi</taxon>
        <taxon>Dikarya</taxon>
        <taxon>Ascomycota</taxon>
        <taxon>Pezizomycotina</taxon>
        <taxon>Dothideomycetes</taxon>
        <taxon>Pleosporomycetidae</taxon>
        <taxon>Pleosporales</taxon>
        <taxon>Lindgomycetaceae</taxon>
        <taxon>Clohesyomyces</taxon>
    </lineage>
</organism>
<name>A0A1Y1ZUW9_9PLEO</name>
<feature type="compositionally biased region" description="Polar residues" evidence="1">
    <location>
        <begin position="11"/>
        <end position="20"/>
    </location>
</feature>
<protein>
    <submittedName>
        <fullName evidence="2">Uncharacterized protein</fullName>
    </submittedName>
</protein>
<feature type="region of interest" description="Disordered" evidence="1">
    <location>
        <begin position="213"/>
        <end position="254"/>
    </location>
</feature>
<gene>
    <name evidence="2" type="ORF">BCR34DRAFT_261593</name>
</gene>
<reference evidence="2 3" key="1">
    <citation type="submission" date="2016-07" db="EMBL/GenBank/DDBJ databases">
        <title>Pervasive Adenine N6-methylation of Active Genes in Fungi.</title>
        <authorList>
            <consortium name="DOE Joint Genome Institute"/>
            <person name="Mondo S.J."/>
            <person name="Dannebaum R.O."/>
            <person name="Kuo R.C."/>
            <person name="Labutti K."/>
            <person name="Haridas S."/>
            <person name="Kuo A."/>
            <person name="Salamov A."/>
            <person name="Ahrendt S.R."/>
            <person name="Lipzen A."/>
            <person name="Sullivan W."/>
            <person name="Andreopoulos W.B."/>
            <person name="Clum A."/>
            <person name="Lindquist E."/>
            <person name="Daum C."/>
            <person name="Ramamoorthy G.K."/>
            <person name="Gryganskyi A."/>
            <person name="Culley D."/>
            <person name="Magnuson J.K."/>
            <person name="James T.Y."/>
            <person name="O'Malley M.A."/>
            <person name="Stajich J.E."/>
            <person name="Spatafora J.W."/>
            <person name="Visel A."/>
            <person name="Grigoriev I.V."/>
        </authorList>
    </citation>
    <scope>NUCLEOTIDE SEQUENCE [LARGE SCALE GENOMIC DNA]</scope>
    <source>
        <strain evidence="2 3">CBS 115471</strain>
    </source>
</reference>
<dbReference type="Proteomes" id="UP000193144">
    <property type="component" value="Unassembled WGS sequence"/>
</dbReference>
<evidence type="ECO:0000313" key="3">
    <source>
        <dbReference type="Proteomes" id="UP000193144"/>
    </source>
</evidence>
<dbReference type="EMBL" id="MCFA01000040">
    <property type="protein sequence ID" value="ORY13575.1"/>
    <property type="molecule type" value="Genomic_DNA"/>
</dbReference>
<keyword evidence="3" id="KW-1185">Reference proteome</keyword>
<comment type="caution">
    <text evidence="2">The sequence shown here is derived from an EMBL/GenBank/DDBJ whole genome shotgun (WGS) entry which is preliminary data.</text>
</comment>
<dbReference type="AlphaFoldDB" id="A0A1Y1ZUW9"/>
<sequence length="254" mass="27366">MRPHPPAHHQASASDPTTTPRPHFGCLDGHESACRRLCCTHCGLLALSPTLDALFHDPLRQRPGCATLHTSTRRHIESRPSPPLRTLPFGRAHAASRCRETPGAAVLALQPRHLPAGLSPHVDVAASPRHRTRRGTANPFLGAAPQSKVGSLIWALDSSTGVVERTETDTLQPFAVIPSTLPATCGPATLQSPARSPFDRASRSLVAPSCFRQHSCPSRRAPPSRLLGPVHACHSHSPRKEPRGPTPPLLVRER</sequence>
<proteinExistence type="predicted"/>
<accession>A0A1Y1ZUW9</accession>